<evidence type="ECO:0000313" key="1">
    <source>
        <dbReference type="EMBL" id="KYO25671.1"/>
    </source>
</evidence>
<accession>A0A151MM89</accession>
<proteinExistence type="predicted"/>
<keyword evidence="2" id="KW-1185">Reference proteome</keyword>
<sequence length="71" mass="8301">MTTADSCPSPWGPNWTPSIQQQLEPALLESHEILYFLTYDMSFYRKRRAAGPGVHVMWEIGYELFLPLKQR</sequence>
<reference evidence="1 2" key="1">
    <citation type="journal article" date="2012" name="Genome Biol.">
        <title>Sequencing three crocodilian genomes to illuminate the evolution of archosaurs and amniotes.</title>
        <authorList>
            <person name="St John J.A."/>
            <person name="Braun E.L."/>
            <person name="Isberg S.R."/>
            <person name="Miles L.G."/>
            <person name="Chong A.Y."/>
            <person name="Gongora J."/>
            <person name="Dalzell P."/>
            <person name="Moran C."/>
            <person name="Bed'hom B."/>
            <person name="Abzhanov A."/>
            <person name="Burgess S.C."/>
            <person name="Cooksey A.M."/>
            <person name="Castoe T.A."/>
            <person name="Crawford N.G."/>
            <person name="Densmore L.D."/>
            <person name="Drew J.C."/>
            <person name="Edwards S.V."/>
            <person name="Faircloth B.C."/>
            <person name="Fujita M.K."/>
            <person name="Greenwold M.J."/>
            <person name="Hoffmann F.G."/>
            <person name="Howard J.M."/>
            <person name="Iguchi T."/>
            <person name="Janes D.E."/>
            <person name="Khan S.Y."/>
            <person name="Kohno S."/>
            <person name="de Koning A.J."/>
            <person name="Lance S.L."/>
            <person name="McCarthy F.M."/>
            <person name="McCormack J.E."/>
            <person name="Merchant M.E."/>
            <person name="Peterson D.G."/>
            <person name="Pollock D.D."/>
            <person name="Pourmand N."/>
            <person name="Raney B.J."/>
            <person name="Roessler K.A."/>
            <person name="Sanford J.R."/>
            <person name="Sawyer R.H."/>
            <person name="Schmidt C.J."/>
            <person name="Triplett E.W."/>
            <person name="Tuberville T.D."/>
            <person name="Venegas-Anaya M."/>
            <person name="Howard J.T."/>
            <person name="Jarvis E.D."/>
            <person name="Guillette L.J.Jr."/>
            <person name="Glenn T.C."/>
            <person name="Green R.E."/>
            <person name="Ray D.A."/>
        </authorList>
    </citation>
    <scope>NUCLEOTIDE SEQUENCE [LARGE SCALE GENOMIC DNA]</scope>
    <source>
        <strain evidence="1">KSC_2009_1</strain>
    </source>
</reference>
<gene>
    <name evidence="1" type="ORF">Y1Q_0001829</name>
</gene>
<dbReference type="AlphaFoldDB" id="A0A151MM89"/>
<dbReference type="Proteomes" id="UP000050525">
    <property type="component" value="Unassembled WGS sequence"/>
</dbReference>
<dbReference type="EMBL" id="AKHW03005679">
    <property type="protein sequence ID" value="KYO25671.1"/>
    <property type="molecule type" value="Genomic_DNA"/>
</dbReference>
<evidence type="ECO:0000313" key="2">
    <source>
        <dbReference type="Proteomes" id="UP000050525"/>
    </source>
</evidence>
<protein>
    <submittedName>
        <fullName evidence="1">Uncharacterized protein</fullName>
    </submittedName>
</protein>
<organism evidence="1 2">
    <name type="scientific">Alligator mississippiensis</name>
    <name type="common">American alligator</name>
    <dbReference type="NCBI Taxonomy" id="8496"/>
    <lineage>
        <taxon>Eukaryota</taxon>
        <taxon>Metazoa</taxon>
        <taxon>Chordata</taxon>
        <taxon>Craniata</taxon>
        <taxon>Vertebrata</taxon>
        <taxon>Euteleostomi</taxon>
        <taxon>Archelosauria</taxon>
        <taxon>Archosauria</taxon>
        <taxon>Crocodylia</taxon>
        <taxon>Alligatoridae</taxon>
        <taxon>Alligatorinae</taxon>
        <taxon>Alligator</taxon>
    </lineage>
</organism>
<comment type="caution">
    <text evidence="1">The sequence shown here is derived from an EMBL/GenBank/DDBJ whole genome shotgun (WGS) entry which is preliminary data.</text>
</comment>
<name>A0A151MM89_ALLMI</name>